<accession>A0AAW3V2U9</accession>
<reference evidence="2 3" key="1">
    <citation type="submission" date="2020-08" db="EMBL/GenBank/DDBJ databases">
        <title>Genomic Encyclopedia of Type Strains, Phase IV (KMG-V): Genome sequencing to study the core and pangenomes of soil and plant-associated prokaryotes.</title>
        <authorList>
            <person name="Whitman W."/>
        </authorList>
    </citation>
    <scope>NUCLEOTIDE SEQUENCE [LARGE SCALE GENOMIC DNA]</scope>
    <source>
        <strain evidence="2 3">SEMIA 4013</strain>
    </source>
</reference>
<dbReference type="Proteomes" id="UP000518681">
    <property type="component" value="Unassembled WGS sequence"/>
</dbReference>
<dbReference type="AlphaFoldDB" id="A0AAW3V2U9"/>
<comment type="caution">
    <text evidence="2">The sequence shown here is derived from an EMBL/GenBank/DDBJ whole genome shotgun (WGS) entry which is preliminary data.</text>
</comment>
<sequence length="92" mass="9793">MDVLTDLYSRLGRVFEIPVAAALHPDLHLVARILAHHMLDAVARKSTSNRSRNCGQNTAAPSADLTSQPPASDNFASIRVSAAGLGARCRPC</sequence>
<evidence type="ECO:0000256" key="1">
    <source>
        <dbReference type="SAM" id="MobiDB-lite"/>
    </source>
</evidence>
<protein>
    <submittedName>
        <fullName evidence="2">Uncharacterized protein</fullName>
    </submittedName>
</protein>
<gene>
    <name evidence="2" type="ORF">GGD69_004324</name>
</gene>
<evidence type="ECO:0000313" key="3">
    <source>
        <dbReference type="Proteomes" id="UP000518681"/>
    </source>
</evidence>
<name>A0AAW3V2U9_9BURK</name>
<proteinExistence type="predicted"/>
<organism evidence="2 3">
    <name type="scientific">Paraburkholderia fungorum</name>
    <dbReference type="NCBI Taxonomy" id="134537"/>
    <lineage>
        <taxon>Bacteria</taxon>
        <taxon>Pseudomonadati</taxon>
        <taxon>Pseudomonadota</taxon>
        <taxon>Betaproteobacteria</taxon>
        <taxon>Burkholderiales</taxon>
        <taxon>Burkholderiaceae</taxon>
        <taxon>Paraburkholderia</taxon>
    </lineage>
</organism>
<dbReference type="EMBL" id="JACIIK010000007">
    <property type="protein sequence ID" value="MBB6203446.1"/>
    <property type="molecule type" value="Genomic_DNA"/>
</dbReference>
<feature type="region of interest" description="Disordered" evidence="1">
    <location>
        <begin position="45"/>
        <end position="71"/>
    </location>
</feature>
<evidence type="ECO:0000313" key="2">
    <source>
        <dbReference type="EMBL" id="MBB6203446.1"/>
    </source>
</evidence>